<dbReference type="RefSeq" id="WP_338004856.1">
    <property type="nucleotide sequence ID" value="NZ_JAOPKA010000012.1"/>
</dbReference>
<dbReference type="InterPro" id="IPR036380">
    <property type="entry name" value="Isochorismatase-like_sf"/>
</dbReference>
<evidence type="ECO:0000313" key="4">
    <source>
        <dbReference type="EMBL" id="MCU4973831.1"/>
    </source>
</evidence>
<sequence>MGETIRENHFVPDYVSDTDLEYFAKSGTDKRTGWGDNPALLIVDMTEAFVDGEYITGRSDTGQAAVEANERLLTTARETGVPVFYTTPISDGTLPDEYRTTSSEETELSEERRRIYSSAGNAIAAPIAPAEDEVVIEKPAPSSFFDTHLSNLLHYYDIDTLIVTGMTTSGCVRATVVDGKSSNFRIVVPVECVADRSISSHNMSLFDMDMKYADVTPLEDVLETLEAMEPMPAD</sequence>
<keyword evidence="5" id="KW-1185">Reference proteome</keyword>
<organism evidence="3 6">
    <name type="scientific">Natronoglomus mannanivorans</name>
    <dbReference type="NCBI Taxonomy" id="2979990"/>
    <lineage>
        <taxon>Archaea</taxon>
        <taxon>Methanobacteriati</taxon>
        <taxon>Methanobacteriota</taxon>
        <taxon>Stenosarchaea group</taxon>
        <taxon>Halobacteria</taxon>
        <taxon>Halobacteriales</taxon>
        <taxon>Natrialbaceae</taxon>
        <taxon>Natronoglomus</taxon>
    </lineage>
</organism>
<dbReference type="SUPFAM" id="SSF52499">
    <property type="entry name" value="Isochorismatase-like hydrolases"/>
    <property type="match status" value="1"/>
</dbReference>
<evidence type="ECO:0000256" key="1">
    <source>
        <dbReference type="ARBA" id="ARBA00022801"/>
    </source>
</evidence>
<gene>
    <name evidence="4" type="ORF">OB955_13920</name>
    <name evidence="3" type="ORF">OB960_16755</name>
</gene>
<reference evidence="3 5" key="1">
    <citation type="submission" date="2022-09" db="EMBL/GenBank/DDBJ databases">
        <title>Enrichment on poylsaccharides allowed isolation of novel metabolic and taxonomic groups of Haloarchaea.</title>
        <authorList>
            <person name="Sorokin D.Y."/>
            <person name="Elcheninov A.G."/>
            <person name="Khizhniak T.V."/>
            <person name="Kolganova T.V."/>
            <person name="Kublanov I.V."/>
        </authorList>
    </citation>
    <scope>NUCLEOTIDE SEQUENCE</scope>
    <source>
        <strain evidence="4 5">AArc-m2/3/4</strain>
        <strain evidence="3">AArc-xg1-1</strain>
    </source>
</reference>
<evidence type="ECO:0000313" key="5">
    <source>
        <dbReference type="Proteomes" id="UP001320972"/>
    </source>
</evidence>
<dbReference type="Gene3D" id="3.40.50.850">
    <property type="entry name" value="Isochorismatase-like"/>
    <property type="match status" value="1"/>
</dbReference>
<dbReference type="Pfam" id="PF00857">
    <property type="entry name" value="Isochorismatase"/>
    <property type="match status" value="1"/>
</dbReference>
<dbReference type="AlphaFoldDB" id="A0AAP2Z209"/>
<evidence type="ECO:0000313" key="3">
    <source>
        <dbReference type="EMBL" id="MCU4743038.1"/>
    </source>
</evidence>
<dbReference type="GO" id="GO:0016787">
    <property type="term" value="F:hydrolase activity"/>
    <property type="evidence" value="ECO:0007669"/>
    <property type="project" value="UniProtKB-KW"/>
</dbReference>
<evidence type="ECO:0000259" key="2">
    <source>
        <dbReference type="Pfam" id="PF00857"/>
    </source>
</evidence>
<name>A0AAP2Z209_9EURY</name>
<comment type="caution">
    <text evidence="3">The sequence shown here is derived from an EMBL/GenBank/DDBJ whole genome shotgun (WGS) entry which is preliminary data.</text>
</comment>
<dbReference type="PANTHER" id="PTHR43540">
    <property type="entry name" value="PEROXYUREIDOACRYLATE/UREIDOACRYLATE AMIDOHYDROLASE-RELATED"/>
    <property type="match status" value="1"/>
</dbReference>
<keyword evidence="1" id="KW-0378">Hydrolase</keyword>
<dbReference type="EMBL" id="JAOPKB010000008">
    <property type="protein sequence ID" value="MCU4973831.1"/>
    <property type="molecule type" value="Genomic_DNA"/>
</dbReference>
<dbReference type="InterPro" id="IPR000868">
    <property type="entry name" value="Isochorismatase-like_dom"/>
</dbReference>
<feature type="domain" description="Isochorismatase-like" evidence="2">
    <location>
        <begin position="39"/>
        <end position="219"/>
    </location>
</feature>
<evidence type="ECO:0000313" key="6">
    <source>
        <dbReference type="Proteomes" id="UP001321018"/>
    </source>
</evidence>
<dbReference type="InterPro" id="IPR050272">
    <property type="entry name" value="Isochorismatase-like_hydrls"/>
</dbReference>
<proteinExistence type="predicted"/>
<dbReference type="PANTHER" id="PTHR43540:SF1">
    <property type="entry name" value="ISOCHORISMATASE HYDROLASE"/>
    <property type="match status" value="1"/>
</dbReference>
<protein>
    <submittedName>
        <fullName evidence="3">Isochorismatase family protein</fullName>
    </submittedName>
</protein>
<accession>A0AAP2Z209</accession>
<dbReference type="EMBL" id="JAOPKA010000012">
    <property type="protein sequence ID" value="MCU4743038.1"/>
    <property type="molecule type" value="Genomic_DNA"/>
</dbReference>
<dbReference type="Proteomes" id="UP001321018">
    <property type="component" value="Unassembled WGS sequence"/>
</dbReference>
<dbReference type="Proteomes" id="UP001320972">
    <property type="component" value="Unassembled WGS sequence"/>
</dbReference>